<dbReference type="RefSeq" id="WP_342073173.1">
    <property type="nucleotide sequence ID" value="NZ_JAQJCQ010000006.1"/>
</dbReference>
<keyword evidence="3" id="KW-1185">Reference proteome</keyword>
<dbReference type="EMBL" id="JAQJCQ010000006">
    <property type="protein sequence ID" value="MEL4891510.1"/>
    <property type="molecule type" value="Genomic_DNA"/>
</dbReference>
<gene>
    <name evidence="2" type="ORF">PIQ37_08740</name>
</gene>
<name>A0ABU9L9X3_9XANT</name>
<sequence length="214" mass="23390">MKRLVKLACVALVGALLLFYLLAEHAGPWIMPRFITTRVVAGPDRPLSGARIRVQQDVWSIPCLSYMGISGASCASGKWTVFHGRLDRNGEARVLVFQAVGLQADSYIACINGNQYEGYIAYTEWPEQQDVQRLTLDYKRLEQQGTGCMNGYGEERLAAPAWWDAALKEDAEAEAQAEAEARAEEEAEAQAQADDPLQPTAQQSPASSPSSDGP</sequence>
<evidence type="ECO:0000256" key="1">
    <source>
        <dbReference type="SAM" id="MobiDB-lite"/>
    </source>
</evidence>
<reference evidence="2 3" key="1">
    <citation type="journal article" date="2024" name="FEMS Microbiol. Lett.">
        <title>Xanthomonas protegens sp. nov., a novel rice seed-associated bacterium, provides in vivo protection against X. oryzae pv. oryzae, the bacterial leaf blight pathogen.</title>
        <authorList>
            <person name="Rana R."/>
            <person name="Sharma A."/>
            <person name="Madhavan V.N."/>
            <person name="Korpole S."/>
            <person name="Sonti R.V."/>
            <person name="Patel H.K."/>
            <person name="Patil P.B."/>
        </authorList>
    </citation>
    <scope>NUCLEOTIDE SEQUENCE [LARGE SCALE GENOMIC DNA]</scope>
    <source>
        <strain evidence="2 3">PPL118</strain>
    </source>
</reference>
<feature type="compositionally biased region" description="Low complexity" evidence="1">
    <location>
        <begin position="189"/>
        <end position="214"/>
    </location>
</feature>
<evidence type="ECO:0008006" key="4">
    <source>
        <dbReference type="Google" id="ProtNLM"/>
    </source>
</evidence>
<evidence type="ECO:0000313" key="2">
    <source>
        <dbReference type="EMBL" id="MEL4891510.1"/>
    </source>
</evidence>
<proteinExistence type="predicted"/>
<feature type="region of interest" description="Disordered" evidence="1">
    <location>
        <begin position="168"/>
        <end position="214"/>
    </location>
</feature>
<accession>A0ABU9L9X3</accession>
<comment type="caution">
    <text evidence="2">The sequence shown here is derived from an EMBL/GenBank/DDBJ whole genome shotgun (WGS) entry which is preliminary data.</text>
</comment>
<evidence type="ECO:0000313" key="3">
    <source>
        <dbReference type="Proteomes" id="UP001486626"/>
    </source>
</evidence>
<organism evidence="2 3">
    <name type="scientific">Xanthomonas protegens</name>
    <dbReference type="NCBI Taxonomy" id="3380705"/>
    <lineage>
        <taxon>Bacteria</taxon>
        <taxon>Pseudomonadati</taxon>
        <taxon>Pseudomonadota</taxon>
        <taxon>Gammaproteobacteria</taxon>
        <taxon>Lysobacterales</taxon>
        <taxon>Lysobacteraceae</taxon>
        <taxon>Xanthomonas</taxon>
    </lineage>
</organism>
<dbReference type="Proteomes" id="UP001486626">
    <property type="component" value="Unassembled WGS sequence"/>
</dbReference>
<protein>
    <recommendedName>
        <fullName evidence="4">Secreted protein</fullName>
    </recommendedName>
</protein>